<protein>
    <submittedName>
        <fullName evidence="2">Uncharacterized protein</fullName>
    </submittedName>
</protein>
<name>A0AAF0DR52_9BASI</name>
<gene>
    <name evidence="2" type="ORF">MBRA1_001098</name>
</gene>
<evidence type="ECO:0000313" key="2">
    <source>
        <dbReference type="EMBL" id="WFC94468.1"/>
    </source>
</evidence>
<dbReference type="PANTHER" id="PTHR40635:SF1">
    <property type="match status" value="1"/>
</dbReference>
<reference evidence="2" key="1">
    <citation type="submission" date="2023-03" db="EMBL/GenBank/DDBJ databases">
        <title>Mating type loci evolution in Malassezia.</title>
        <authorList>
            <person name="Coelho M.A."/>
        </authorList>
    </citation>
    <scope>NUCLEOTIDE SEQUENCE</scope>
    <source>
        <strain evidence="2">CBS 14135</strain>
    </source>
</reference>
<organism evidence="2 3">
    <name type="scientific">Malassezia brasiliensis</name>
    <dbReference type="NCBI Taxonomy" id="1821822"/>
    <lineage>
        <taxon>Eukaryota</taxon>
        <taxon>Fungi</taxon>
        <taxon>Dikarya</taxon>
        <taxon>Basidiomycota</taxon>
        <taxon>Ustilaginomycotina</taxon>
        <taxon>Malasseziomycetes</taxon>
        <taxon>Malasseziales</taxon>
        <taxon>Malasseziaceae</taxon>
        <taxon>Malassezia</taxon>
    </lineage>
</organism>
<dbReference type="AlphaFoldDB" id="A0AAF0DR52"/>
<dbReference type="EMBL" id="CP119951">
    <property type="protein sequence ID" value="WFC94468.1"/>
    <property type="molecule type" value="Genomic_DNA"/>
</dbReference>
<keyword evidence="3" id="KW-1185">Reference proteome</keyword>
<dbReference type="Proteomes" id="UP001216638">
    <property type="component" value="Chromosome 1"/>
</dbReference>
<feature type="region of interest" description="Disordered" evidence="1">
    <location>
        <begin position="61"/>
        <end position="136"/>
    </location>
</feature>
<evidence type="ECO:0000256" key="1">
    <source>
        <dbReference type="SAM" id="MobiDB-lite"/>
    </source>
</evidence>
<feature type="region of interest" description="Disordered" evidence="1">
    <location>
        <begin position="192"/>
        <end position="239"/>
    </location>
</feature>
<dbReference type="PANTHER" id="PTHR40635">
    <property type="match status" value="1"/>
</dbReference>
<sequence length="239" mass="26828">MEPFSVRNVSYLRISAHTILITVLYLDQRHVRWLNEKPELWQRAVYELLRPRMRSLLVQALQDPSHTAEPESKSLQFPSGTVPLDDEEAANAHIPSRTQPSEPAVKEEPIDDEGPLFIPASDDEGSVRAPSPASDEDIKVKPKVRVSYAGFSVFGRELVCVLEPTAEAIAANPDLFNVKDDAARREQRQLSEHARVAFETPAPTQRSQRQYGRGESMRNASRQPTPLFRGMTPATEDGF</sequence>
<evidence type="ECO:0000313" key="3">
    <source>
        <dbReference type="Proteomes" id="UP001216638"/>
    </source>
</evidence>
<accession>A0AAF0DR52</accession>
<proteinExistence type="predicted"/>